<evidence type="ECO:0000256" key="5">
    <source>
        <dbReference type="ARBA" id="ARBA00022806"/>
    </source>
</evidence>
<dbReference type="GO" id="GO:0006260">
    <property type="term" value="P:DNA replication"/>
    <property type="evidence" value="ECO:0007669"/>
    <property type="project" value="UniProtKB-KW"/>
</dbReference>
<evidence type="ECO:0000256" key="3">
    <source>
        <dbReference type="ARBA" id="ARBA00022741"/>
    </source>
</evidence>
<keyword evidence="6" id="KW-0067">ATP-binding</keyword>
<evidence type="ECO:0000313" key="12">
    <source>
        <dbReference type="EMBL" id="DAD80625.1"/>
    </source>
</evidence>
<keyword evidence="4" id="KW-0378">Hydrolase</keyword>
<keyword evidence="2" id="KW-0235">DNA replication</keyword>
<dbReference type="SUPFAM" id="SSF48024">
    <property type="entry name" value="N-terminal domain of DnaB helicase"/>
    <property type="match status" value="1"/>
</dbReference>
<dbReference type="GO" id="GO:0005524">
    <property type="term" value="F:ATP binding"/>
    <property type="evidence" value="ECO:0007669"/>
    <property type="project" value="UniProtKB-KW"/>
</dbReference>
<proteinExistence type="inferred from homology"/>
<dbReference type="Gene3D" id="1.10.860.10">
    <property type="entry name" value="DNAb Helicase, Chain A"/>
    <property type="match status" value="1"/>
</dbReference>
<feature type="domain" description="SF4 helicase" evidence="11">
    <location>
        <begin position="162"/>
        <end position="439"/>
    </location>
</feature>
<dbReference type="PANTHER" id="PTHR30153">
    <property type="entry name" value="REPLICATIVE DNA HELICASE DNAB"/>
    <property type="match status" value="1"/>
</dbReference>
<evidence type="ECO:0000256" key="4">
    <source>
        <dbReference type="ARBA" id="ARBA00022801"/>
    </source>
</evidence>
<sequence length="439" mass="48434">MIYDQTIERSVIGGLLQTGDPRKWLPGLTERDFTVPEYKAIFAAMKKATARREPYDAPSIGRVIAEEFPTTGQAAVLEALRYSPSTVMLPQDIKALREITTRRDMERIAEALSIAANDQQRDTDTIKAAAMDSLRKLTSGNDGWVEMTDLVMTTIDEIETASQGKITYLTTGVADLDRTLGGLFPGEMTVLGARPAVGKSALAAYMAMHIAGAGKKVGICSLEMTPSQYLRRLIAARSGVEGRKLRTGKGLEVDDWEHIMEAGNELANLNMPFTFSVRTVEALRAEAERRKDERGLDLLVVDYLQLLKTAQKTDSEFVRITTVSHELKAMALDLKIPVLALAQVSRPQQKGRLEMPTMDCLRGSGDIEQDADSIVFLHRPETLDDPAIPECHRGIAEMATRHGNQYIALQVAKNRNDSLGRIGLIFDPSHMTYKCIAKG</sequence>
<evidence type="ECO:0000256" key="1">
    <source>
        <dbReference type="ARBA" id="ARBA00008428"/>
    </source>
</evidence>
<dbReference type="GO" id="GO:0043139">
    <property type="term" value="F:5'-3' DNA helicase activity"/>
    <property type="evidence" value="ECO:0007669"/>
    <property type="project" value="UniProtKB-EC"/>
</dbReference>
<keyword evidence="5 12" id="KW-0347">Helicase</keyword>
<reference evidence="12" key="1">
    <citation type="journal article" date="2021" name="Proc. Natl. Acad. Sci. U.S.A.">
        <title>A Catalog of Tens of Thousands of Viruses from Human Metagenomes Reveals Hidden Associations with Chronic Diseases.</title>
        <authorList>
            <person name="Tisza M.J."/>
            <person name="Buck C.B."/>
        </authorList>
    </citation>
    <scope>NUCLEOTIDE SEQUENCE</scope>
    <source>
        <strain evidence="12">CtS1E53</strain>
    </source>
</reference>
<dbReference type="SUPFAM" id="SSF52540">
    <property type="entry name" value="P-loop containing nucleoside triphosphate hydrolases"/>
    <property type="match status" value="1"/>
</dbReference>
<dbReference type="EC" id="5.6.2.3" evidence="9"/>
<keyword evidence="3" id="KW-0547">Nucleotide-binding</keyword>
<dbReference type="InterPro" id="IPR007693">
    <property type="entry name" value="DNA_helicase_DnaB-like_N"/>
</dbReference>
<dbReference type="Gene3D" id="3.40.50.300">
    <property type="entry name" value="P-loop containing nucleotide triphosphate hydrolases"/>
    <property type="match status" value="1"/>
</dbReference>
<dbReference type="InterPro" id="IPR036185">
    <property type="entry name" value="DNA_heli_DnaB-like_N_sf"/>
</dbReference>
<dbReference type="InterPro" id="IPR016136">
    <property type="entry name" value="DNA_helicase_N/primase_C"/>
</dbReference>
<dbReference type="EMBL" id="BK014885">
    <property type="protein sequence ID" value="DAD80625.1"/>
    <property type="molecule type" value="Genomic_DNA"/>
</dbReference>
<dbReference type="Pfam" id="PF03796">
    <property type="entry name" value="DnaB_C"/>
    <property type="match status" value="1"/>
</dbReference>
<evidence type="ECO:0000256" key="2">
    <source>
        <dbReference type="ARBA" id="ARBA00022705"/>
    </source>
</evidence>
<dbReference type="GO" id="GO:0016787">
    <property type="term" value="F:hydrolase activity"/>
    <property type="evidence" value="ECO:0007669"/>
    <property type="project" value="UniProtKB-KW"/>
</dbReference>
<dbReference type="InterPro" id="IPR007694">
    <property type="entry name" value="DNA_helicase_DnaB-like_C"/>
</dbReference>
<accession>A0A8S5ME61</accession>
<organism evidence="12">
    <name type="scientific">Siphoviridae sp. ctS1E53</name>
    <dbReference type="NCBI Taxonomy" id="2826340"/>
    <lineage>
        <taxon>Viruses</taxon>
        <taxon>Duplodnaviria</taxon>
        <taxon>Heunggongvirae</taxon>
        <taxon>Uroviricota</taxon>
        <taxon>Caudoviricetes</taxon>
    </lineage>
</organism>
<evidence type="ECO:0000256" key="9">
    <source>
        <dbReference type="ARBA" id="ARBA00044969"/>
    </source>
</evidence>
<comment type="catalytic activity">
    <reaction evidence="10">
        <text>ATP + H2O = ADP + phosphate + H(+)</text>
        <dbReference type="Rhea" id="RHEA:13065"/>
        <dbReference type="ChEBI" id="CHEBI:15377"/>
        <dbReference type="ChEBI" id="CHEBI:15378"/>
        <dbReference type="ChEBI" id="CHEBI:30616"/>
        <dbReference type="ChEBI" id="CHEBI:43474"/>
        <dbReference type="ChEBI" id="CHEBI:456216"/>
        <dbReference type="EC" id="5.6.2.3"/>
    </reaction>
</comment>
<keyword evidence="7" id="KW-0238">DNA-binding</keyword>
<comment type="similarity">
    <text evidence="1">Belongs to the helicase family. DnaB subfamily.</text>
</comment>
<evidence type="ECO:0000256" key="6">
    <source>
        <dbReference type="ARBA" id="ARBA00022840"/>
    </source>
</evidence>
<evidence type="ECO:0000256" key="8">
    <source>
        <dbReference type="ARBA" id="ARBA00023235"/>
    </source>
</evidence>
<dbReference type="InterPro" id="IPR027417">
    <property type="entry name" value="P-loop_NTPase"/>
</dbReference>
<evidence type="ECO:0000256" key="10">
    <source>
        <dbReference type="ARBA" id="ARBA00048954"/>
    </source>
</evidence>
<name>A0A8S5ME61_9CAUD</name>
<evidence type="ECO:0000256" key="7">
    <source>
        <dbReference type="ARBA" id="ARBA00023125"/>
    </source>
</evidence>
<dbReference type="GO" id="GO:0003677">
    <property type="term" value="F:DNA binding"/>
    <property type="evidence" value="ECO:0007669"/>
    <property type="project" value="UniProtKB-KW"/>
</dbReference>
<evidence type="ECO:0000259" key="11">
    <source>
        <dbReference type="PROSITE" id="PS51199"/>
    </source>
</evidence>
<dbReference type="PANTHER" id="PTHR30153:SF2">
    <property type="entry name" value="REPLICATIVE DNA HELICASE"/>
    <property type="match status" value="1"/>
</dbReference>
<dbReference type="PROSITE" id="PS51199">
    <property type="entry name" value="SF4_HELICASE"/>
    <property type="match status" value="1"/>
</dbReference>
<protein>
    <recommendedName>
        <fullName evidence="9">DNA 5'-3' helicase</fullName>
        <ecNumber evidence="9">5.6.2.3</ecNumber>
    </recommendedName>
</protein>
<dbReference type="Pfam" id="PF00772">
    <property type="entry name" value="DnaB"/>
    <property type="match status" value="1"/>
</dbReference>
<keyword evidence="8" id="KW-0413">Isomerase</keyword>